<evidence type="ECO:0000313" key="3">
    <source>
        <dbReference type="Proteomes" id="UP000278807"/>
    </source>
</evidence>
<organism evidence="4">
    <name type="scientific">Rodentolepis nana</name>
    <name type="common">Dwarf tapeworm</name>
    <name type="synonym">Hymenolepis nana</name>
    <dbReference type="NCBI Taxonomy" id="102285"/>
    <lineage>
        <taxon>Eukaryota</taxon>
        <taxon>Metazoa</taxon>
        <taxon>Spiralia</taxon>
        <taxon>Lophotrochozoa</taxon>
        <taxon>Platyhelminthes</taxon>
        <taxon>Cestoda</taxon>
        <taxon>Eucestoda</taxon>
        <taxon>Cyclophyllidea</taxon>
        <taxon>Hymenolepididae</taxon>
        <taxon>Rodentolepis</taxon>
    </lineage>
</organism>
<dbReference type="InterPro" id="IPR036691">
    <property type="entry name" value="Endo/exonu/phosph_ase_sf"/>
</dbReference>
<dbReference type="WBParaSite" id="HNAJ_0001063501-mRNA-1">
    <property type="protein sequence ID" value="HNAJ_0001063501-mRNA-1"/>
    <property type="gene ID" value="HNAJ_0001063501"/>
</dbReference>
<dbReference type="PANTHER" id="PTHR33273:SF4">
    <property type="entry name" value="ENDONUCLEASE_EXONUCLEASE_PHOSPHATASE DOMAIN-CONTAINING PROTEIN"/>
    <property type="match status" value="1"/>
</dbReference>
<dbReference type="Gene3D" id="3.60.10.10">
    <property type="entry name" value="Endonuclease/exonuclease/phosphatase"/>
    <property type="match status" value="1"/>
</dbReference>
<keyword evidence="3" id="KW-1185">Reference proteome</keyword>
<sequence length="358" mass="41881">MVSFKKGYKKNRPRQGESQRLQILQWNAGGMSPDKKIQIQKILQTYDVDIFTIMEANISDDKLKYYQFPGYTLYNLPKYRQVASGILTGVKDGPTSRYDLIKSMGSTQDKCEIIRLNFWKCQSQFKIYAVYNPPQNCPNFDFLNISHKTIVLGDFNAHSTRWGYRDTNIAGKEIEDMLNSNILELIYSNEDPATYLHYNGSRTTPDLLLTSSDINEHTRRKIIDDPGSGHKPVNLYPVKMEFVDNEVLVLLFDSLMHDLKQAWEALDSSLRSEVWFTTSEYMEITEQIDGLRTRALLLRRQFIYFNLYLNKVIVKNGAEYEILHHFIRRLSQSIAELEEYRQNFDHRHNETLNLNSLT</sequence>
<evidence type="ECO:0000313" key="4">
    <source>
        <dbReference type="WBParaSite" id="HNAJ_0001063501-mRNA-1"/>
    </source>
</evidence>
<dbReference type="PANTHER" id="PTHR33273">
    <property type="entry name" value="DOMAIN-CONTAINING PROTEIN, PUTATIVE-RELATED"/>
    <property type="match status" value="1"/>
</dbReference>
<dbReference type="Pfam" id="PF14529">
    <property type="entry name" value="Exo_endo_phos_2"/>
    <property type="match status" value="1"/>
</dbReference>
<name>A0A158QJ02_RODNA</name>
<dbReference type="AlphaFoldDB" id="A0A158QJ02"/>
<proteinExistence type="predicted"/>
<gene>
    <name evidence="2" type="ORF">HNAJ_LOCUS10630</name>
</gene>
<dbReference type="Proteomes" id="UP000278807">
    <property type="component" value="Unassembled WGS sequence"/>
</dbReference>
<evidence type="ECO:0000313" key="2">
    <source>
        <dbReference type="EMBL" id="VDO08396.1"/>
    </source>
</evidence>
<dbReference type="SUPFAM" id="SSF56219">
    <property type="entry name" value="DNase I-like"/>
    <property type="match status" value="1"/>
</dbReference>
<dbReference type="GO" id="GO:0003824">
    <property type="term" value="F:catalytic activity"/>
    <property type="evidence" value="ECO:0007669"/>
    <property type="project" value="InterPro"/>
</dbReference>
<protein>
    <submittedName>
        <fullName evidence="4">Endo/exonuclease/phosphatase domain-containing protein</fullName>
    </submittedName>
</protein>
<accession>A0A158QJ02</accession>
<reference evidence="4" key="1">
    <citation type="submission" date="2016-04" db="UniProtKB">
        <authorList>
            <consortium name="WormBaseParasite"/>
        </authorList>
    </citation>
    <scope>IDENTIFICATION</scope>
</reference>
<dbReference type="OrthoDB" id="3437960at2759"/>
<dbReference type="EMBL" id="UZAE01013135">
    <property type="protein sequence ID" value="VDO08396.1"/>
    <property type="molecule type" value="Genomic_DNA"/>
</dbReference>
<reference evidence="2 3" key="2">
    <citation type="submission" date="2018-11" db="EMBL/GenBank/DDBJ databases">
        <authorList>
            <consortium name="Pathogen Informatics"/>
        </authorList>
    </citation>
    <scope>NUCLEOTIDE SEQUENCE [LARGE SCALE GENOMIC DNA]</scope>
</reference>
<dbReference type="InterPro" id="IPR005135">
    <property type="entry name" value="Endo/exonuclease/phosphatase"/>
</dbReference>
<evidence type="ECO:0000259" key="1">
    <source>
        <dbReference type="Pfam" id="PF14529"/>
    </source>
</evidence>
<feature type="domain" description="Endonuclease/exonuclease/phosphatase" evidence="1">
    <location>
        <begin position="127"/>
        <end position="233"/>
    </location>
</feature>
<dbReference type="STRING" id="102285.A0A158QJ02"/>